<keyword evidence="5" id="KW-0408">Iron</keyword>
<protein>
    <recommendedName>
        <fullName evidence="7">4Fe-4S ferredoxin-type domain-containing protein</fullName>
    </recommendedName>
</protein>
<keyword evidence="3" id="KW-0479">Metal-binding</keyword>
<dbReference type="PANTHER" id="PTHR43551">
    <property type="entry name" value="FUMARATE REDUCTASE IRON-SULFUR SUBUNIT"/>
    <property type="match status" value="1"/>
</dbReference>
<reference evidence="8 9" key="1">
    <citation type="submission" date="2013-11" db="EMBL/GenBank/DDBJ databases">
        <title>Comparative genomics of Ignicoccus.</title>
        <authorList>
            <person name="Podar M."/>
        </authorList>
    </citation>
    <scope>NUCLEOTIDE SEQUENCE [LARGE SCALE GENOMIC DNA]</scope>
    <source>
        <strain evidence="8 9">DSM 13165</strain>
    </source>
</reference>
<feature type="domain" description="4Fe-4S ferredoxin-type" evidence="7">
    <location>
        <begin position="8"/>
        <end position="38"/>
    </location>
</feature>
<dbReference type="EMBL" id="CP006867">
    <property type="protein sequence ID" value="ALU12347.1"/>
    <property type="molecule type" value="Genomic_DNA"/>
</dbReference>
<dbReference type="InterPro" id="IPR004017">
    <property type="entry name" value="Cys_rich_dom"/>
</dbReference>
<name>A0A0U3E358_9CREN</name>
<dbReference type="Proteomes" id="UP000060778">
    <property type="component" value="Chromosome"/>
</dbReference>
<dbReference type="InterPro" id="IPR017896">
    <property type="entry name" value="4Fe4S_Fe-S-bd"/>
</dbReference>
<keyword evidence="2" id="KW-0004">4Fe-4S</keyword>
<dbReference type="GO" id="GO:0046872">
    <property type="term" value="F:metal ion binding"/>
    <property type="evidence" value="ECO:0007669"/>
    <property type="project" value="UniProtKB-KW"/>
</dbReference>
<dbReference type="PROSITE" id="PS51379">
    <property type="entry name" value="4FE4S_FER_2"/>
    <property type="match status" value="2"/>
</dbReference>
<dbReference type="OrthoDB" id="144910at2157"/>
<dbReference type="STRING" id="940295.EYM_02695"/>
<organism evidence="8 9">
    <name type="scientific">Ignicoccus islandicus DSM 13165</name>
    <dbReference type="NCBI Taxonomy" id="940295"/>
    <lineage>
        <taxon>Archaea</taxon>
        <taxon>Thermoproteota</taxon>
        <taxon>Thermoprotei</taxon>
        <taxon>Desulfurococcales</taxon>
        <taxon>Desulfurococcaceae</taxon>
        <taxon>Ignicoccus</taxon>
    </lineage>
</organism>
<keyword evidence="9" id="KW-1185">Reference proteome</keyword>
<dbReference type="RefSeq" id="WP_075049541.1">
    <property type="nucleotide sequence ID" value="NZ_CP006867.1"/>
</dbReference>
<keyword evidence="4" id="KW-0249">Electron transport</keyword>
<evidence type="ECO:0000256" key="4">
    <source>
        <dbReference type="ARBA" id="ARBA00022982"/>
    </source>
</evidence>
<gene>
    <name evidence="8" type="ORF">EYM_02695</name>
</gene>
<dbReference type="PROSITE" id="PS00198">
    <property type="entry name" value="4FE4S_FER_1"/>
    <property type="match status" value="2"/>
</dbReference>
<evidence type="ECO:0000313" key="8">
    <source>
        <dbReference type="EMBL" id="ALU12347.1"/>
    </source>
</evidence>
<dbReference type="GO" id="GO:0051539">
    <property type="term" value="F:4 iron, 4 sulfur cluster binding"/>
    <property type="evidence" value="ECO:0007669"/>
    <property type="project" value="UniProtKB-KW"/>
</dbReference>
<dbReference type="AlphaFoldDB" id="A0A0U3E358"/>
<dbReference type="SUPFAM" id="SSF54862">
    <property type="entry name" value="4Fe-4S ferredoxins"/>
    <property type="match status" value="1"/>
</dbReference>
<dbReference type="GeneID" id="30679935"/>
<evidence type="ECO:0000256" key="3">
    <source>
        <dbReference type="ARBA" id="ARBA00022723"/>
    </source>
</evidence>
<proteinExistence type="predicted"/>
<sequence length="363" mass="41437">MLFELTKLLYKLSYKSCTKCDQCAEQCPWYPAFKPSERVKGELEAVMHCTMCGRCVLACPLSVPVHKRVYDLRVEENILDKELIEIREKSEAIGHTFGVKWSPVVNRLKNMGYRVDEPAEWLFVPSAFDSLPQSFNDLLSEVWLLEKLGYDFTLSSVIAEGFGNFIFDMADIDYFKKKAKLLSKIVRELGVKGIIIGECGADYKVWPRLHLYIGEKIDFETLLFPQAIYRKLEKVRPVRKVKGIVSYHDPCGLSRYNFVIDEPRAILKKVCENFVERPPKGKRQTCCGGGGGVSFSRRLVNDAIKFIGPKKVEQFKGVDIVVTSCAKCKSMLMTYSLRLKGGFRVHRLSYVVAWSMGLEVPRP</sequence>
<dbReference type="Pfam" id="PF02754">
    <property type="entry name" value="CCG"/>
    <property type="match status" value="1"/>
</dbReference>
<accession>A0A0U3E358</accession>
<feature type="domain" description="4Fe-4S ferredoxin-type" evidence="7">
    <location>
        <begin position="39"/>
        <end position="69"/>
    </location>
</feature>
<evidence type="ECO:0000313" key="9">
    <source>
        <dbReference type="Proteomes" id="UP000060778"/>
    </source>
</evidence>
<dbReference type="InterPro" id="IPR017900">
    <property type="entry name" value="4Fe4S_Fe_S_CS"/>
</dbReference>
<evidence type="ECO:0000256" key="1">
    <source>
        <dbReference type="ARBA" id="ARBA00022448"/>
    </source>
</evidence>
<evidence type="ECO:0000259" key="7">
    <source>
        <dbReference type="PROSITE" id="PS51379"/>
    </source>
</evidence>
<dbReference type="Pfam" id="PF13237">
    <property type="entry name" value="Fer4_10"/>
    <property type="match status" value="1"/>
</dbReference>
<evidence type="ECO:0000256" key="6">
    <source>
        <dbReference type="ARBA" id="ARBA00023014"/>
    </source>
</evidence>
<dbReference type="KEGG" id="iis:EYM_02695"/>
<dbReference type="Gene3D" id="3.30.70.20">
    <property type="match status" value="1"/>
</dbReference>
<evidence type="ECO:0000256" key="5">
    <source>
        <dbReference type="ARBA" id="ARBA00023004"/>
    </source>
</evidence>
<keyword evidence="1" id="KW-0813">Transport</keyword>
<dbReference type="PANTHER" id="PTHR43551:SF1">
    <property type="entry name" value="HETERODISULFIDE REDUCTASE"/>
    <property type="match status" value="1"/>
</dbReference>
<dbReference type="GO" id="GO:0016491">
    <property type="term" value="F:oxidoreductase activity"/>
    <property type="evidence" value="ECO:0007669"/>
    <property type="project" value="UniProtKB-ARBA"/>
</dbReference>
<evidence type="ECO:0000256" key="2">
    <source>
        <dbReference type="ARBA" id="ARBA00022485"/>
    </source>
</evidence>
<keyword evidence="6" id="KW-0411">Iron-sulfur</keyword>